<dbReference type="InterPro" id="IPR000719">
    <property type="entry name" value="Prot_kinase_dom"/>
</dbReference>
<dbReference type="Gene3D" id="1.10.510.10">
    <property type="entry name" value="Transferase(Phosphotransferase) domain 1"/>
    <property type="match status" value="1"/>
</dbReference>
<feature type="domain" description="EF-hand" evidence="8">
    <location>
        <begin position="381"/>
        <end position="416"/>
    </location>
</feature>
<keyword evidence="2" id="KW-0677">Repeat</keyword>
<keyword evidence="10" id="KW-1185">Reference proteome</keyword>
<feature type="domain" description="EF-hand" evidence="8">
    <location>
        <begin position="1501"/>
        <end position="1526"/>
    </location>
</feature>
<dbReference type="SMART" id="SM00054">
    <property type="entry name" value="EFh"/>
    <property type="match status" value="8"/>
</dbReference>
<dbReference type="GO" id="GO:0005524">
    <property type="term" value="F:ATP binding"/>
    <property type="evidence" value="ECO:0007669"/>
    <property type="project" value="InterPro"/>
</dbReference>
<dbReference type="SUPFAM" id="SSF56112">
    <property type="entry name" value="Protein kinase-like (PK-like)"/>
    <property type="match status" value="1"/>
</dbReference>
<dbReference type="eggNOG" id="ENOG502SIN9">
    <property type="taxonomic scope" value="Eukaryota"/>
</dbReference>
<dbReference type="PROSITE" id="PS50011">
    <property type="entry name" value="PROTEIN_KINASE_DOM"/>
    <property type="match status" value="1"/>
</dbReference>
<dbReference type="PROSITE" id="PS00018">
    <property type="entry name" value="EF_HAND_1"/>
    <property type="match status" value="5"/>
</dbReference>
<dbReference type="SMART" id="SM00320">
    <property type="entry name" value="WD40"/>
    <property type="match status" value="2"/>
</dbReference>
<evidence type="ECO:0000256" key="5">
    <source>
        <dbReference type="PROSITE-ProRule" id="PRU00221"/>
    </source>
</evidence>
<gene>
    <name evidence="9" type="ORF">IMG5_049950</name>
</gene>
<dbReference type="InterPro" id="IPR011992">
    <property type="entry name" value="EF-hand-dom_pair"/>
</dbReference>
<dbReference type="InterPro" id="IPR015943">
    <property type="entry name" value="WD40/YVTN_repeat-like_dom_sf"/>
</dbReference>
<dbReference type="InterPro" id="IPR002048">
    <property type="entry name" value="EF_hand_dom"/>
</dbReference>
<dbReference type="InterPro" id="IPR039647">
    <property type="entry name" value="EF_hand_pair_protein_CML-like"/>
</dbReference>
<dbReference type="Pfam" id="PF13499">
    <property type="entry name" value="EF-hand_7"/>
    <property type="match status" value="1"/>
</dbReference>
<proteinExistence type="inferred from homology"/>
<evidence type="ECO:0000256" key="1">
    <source>
        <dbReference type="ARBA" id="ARBA00022723"/>
    </source>
</evidence>
<keyword evidence="6" id="KW-0175">Coiled coil</keyword>
<dbReference type="GO" id="GO:0005509">
    <property type="term" value="F:calcium ion binding"/>
    <property type="evidence" value="ECO:0007669"/>
    <property type="project" value="InterPro"/>
</dbReference>
<dbReference type="PROSITE" id="PS50294">
    <property type="entry name" value="WD_REPEATS_REGION"/>
    <property type="match status" value="1"/>
</dbReference>
<dbReference type="PROSITE" id="PS50082">
    <property type="entry name" value="WD_REPEATS_2"/>
    <property type="match status" value="1"/>
</dbReference>
<feature type="domain" description="EF-hand" evidence="8">
    <location>
        <begin position="1935"/>
        <end position="1970"/>
    </location>
</feature>
<dbReference type="SUPFAM" id="SSF47473">
    <property type="entry name" value="EF-hand"/>
    <property type="match status" value="6"/>
</dbReference>
<keyword evidence="3" id="KW-0106">Calcium</keyword>
<dbReference type="Proteomes" id="UP000008983">
    <property type="component" value="Unassembled WGS sequence"/>
</dbReference>
<feature type="coiled-coil region" evidence="6">
    <location>
        <begin position="1438"/>
        <end position="1465"/>
    </location>
</feature>
<dbReference type="STRING" id="857967.G0QML6"/>
<sequence length="2558" mass="300017">MKINKKIQKSKFLKKIRKQLSLNLKNCMTQPLKQQTTEIGESLVLSKEIQQKYESRPVNKDIFICVKDIEAECLDILPKCIFTCPRTARLLFLDKKSHLHQYDLINKKKLFDLDLSVRVPLLPSKILDATFDANSGRLYTLTDKWNMEIWELGQDNNMPLGRIVLFTEALDTENAIEMCYGNRFEGLYPQFIEIGQNSHSVIIVNATCINNTLIFIDPISLSVFQTLQVSPEQFKMSTKLAEVIRLIGTLLSDDKKFFEKLFAINIIKGENGQIKVQNNDFISVFYNLIKSKADNQISLKEELENLVQFLDQNNSGFIEKQEFLFLYEIIKYHEIKKVDNSSKVIKLAGISEGAYKLLISLSNFLEKQKKVLKMLLKHLALLIKDIYHLIDFIDKDKNGLIDYKEFLSIFGIASSNSSNGIQFNSRKNIFLSLQMAYEAGIDVEQQILKEDLYHEGSLTCEQFRNFLKWLPVGLLQEEIDYIMNNSISFTDIGTVNYLDLLNSVEFLNIKNHHEFQKQVKTKERDFFEKKGDQKDVNALDAAMQKVIIESVIYIDDFNLIIYTTICPRSSIICVSRTSKVKKNSGDIINNTDIFTCKILAKLKGHSSCNPPSIFFVPNSGCLISGEKTLNSSVQADCSILIWNLQKDFQAQYETNPPWVLKPSKIIQGAHSGAILSFAYLPFCQLIVSMSADSTIKLWNPLQENTLSNESFCEVKRIYTGNQICYNASVLTVRVPDFNNKIVQFLYRFDDSVQYTIFEDVDALFEVFLRLPSRQYFITFLSEYDVENLKNYIKKEGFNFEREFKQINASEGIQIMNEKQLFISKQAFSSFLQRIKVFTNEQDFILFLSQIDPMFTGKIKLNVLQDKFSSEIIEYKLRQIQKPNELIEDLMQKLDQKQKKLLMFELHSISSVLQGYLTLDEFLKSFLKFDKIEINQLKELFEFYSEKLHESQEKYINIKFIIGKFFSANENFGMLKYLHTMAKIKNSLLDQGYSIEYIFRPLTKEEAEPVQQSFMFEDNYDEDNQFINKSQLTYNINMGLSSIQAGCKKIKKIILIQKKIAFNPLMQMGTGMFIQRIQDLKIPNISEKELKQFAQFISVCDENSQKKTIQLTTFLHYMRKNNIKDQYLISKNIYKEVEYIIQNQNVFDTWISKFNDMNNIQSAQLRYIFGKMDISSDYIDEIIILFLGDKSHISHEELITKFNDYLNQGLIQMQNLENEKIQQQKQQYQQQQQQNQEQDKKFTFTELILSPKREVVRSVVVKKRIFIEELVNFLRTKVPEKIELLISSCENRDSDKKGIIEIQDFCRILKLNIPQISENLILNFQREYINENCQNHFDYQDFFNKYASKQEIEQIKKAEECKVIDPYAGIDVNFLMKRIVEAHKQNPHIRLLFKTIDVDALDRQCTADELLLVYKYFDEKNYGEISIDTFVESFEYIALTSLAKLKQQNEQEIEKAQENNTQQSQQQLQKTKMSNKQLVQGVMQKIFFFMQDKRYNKKQLKAVFDKNGNGFLSREEFQDTLKLLQLQIPNDKVNILLDYIDKDESGQVSIDEFIFYVFDSIPIQYKKMYIHGNVIKIFNDIILKLQNQTSKLLYDLVEQERIVKQSSNDVTSALKKTKSGIASFDFHKVLKNHGIKLKEQKNEEIKNMFTLRSNPDYYDLEQIYDMLDNLIYQHKQSNKNQRILIHDSISNLWEQDIYRKIAEYLRKHNLNVEQAFRKIDQDQSQLISSSEFRRFIESLNLDLSEKKVIILNIFFFFLKLIIIKKNKIEQLIKGFFNGQDQGMISLSAFKNKFWECYIRYGRQENQNEIEDLKANRKKLLLYIYLTLKEFTNNNMEKAWATIDQRKIGYCEIEDFRKSLVIMGVYLTKEELKFAFSFIDKNQDSCIKYLEFVQFWIAAEGKLEGNQNEINDILQQKNLVYELEESIMEHICKVMNQREISLWNCFKYFDKEQLGFLNQKQFKDFLCKIGCPIEKENLLLALMKLIDPKSQEEIIHLSSLESRLYKYGLKIYEQNEVEQIKWIDKPLLSFTSILNKLSKMDNFSIEDFFKKYDSDYDGYLTTQEFFQSFKFLGFDIGITDSQIQRIQVLNTKCADGHDLQDVEYIVLNEKLDCENEYICLQELISQNGGILRMPVLLELQQAQYVIKYIAIEILKIMQVINSYTCVLNILRPENLYISKKTYKIKLANIRGISKYDVYSKIDIVPDIFINLVQQAGALEAKEKLDYSEFFTENTSSQQEHPFKDIYVENLYKQSYLAPEQIHKKTNESSSYIDVWTFGCLLFHLIFGKPPAHFGFLNKETPSKYYHYDVFSDEFVQDVLNFDFGKKQKDQLLQNNYSTMIKAIDKQSFGNVFEEIFGKQNMQELSAFMDIISACLQYQELKRPTIEAILNSKIFQMDEFQKMRSFQLLESKDPYVFSSKHWSPVVFDSLKNLFSATIGEAGVGQGNYIVLQDYIRFSSEKYGQDNGVPCGKNADYFNDLVRIAENLQFIFVKNTLFMSSANTEGSQKLINALNYFKDLLLTNNISKIKLFLDFRIAFFIIPYLNVDNPHVRAVVLLIKFF</sequence>
<evidence type="ECO:0000256" key="3">
    <source>
        <dbReference type="ARBA" id="ARBA00022837"/>
    </source>
</evidence>
<keyword evidence="5" id="KW-0853">WD repeat</keyword>
<evidence type="ECO:0000256" key="4">
    <source>
        <dbReference type="ARBA" id="ARBA00024334"/>
    </source>
</evidence>
<evidence type="ECO:0000259" key="8">
    <source>
        <dbReference type="PROSITE" id="PS50222"/>
    </source>
</evidence>
<name>G0QML6_ICHMU</name>
<dbReference type="InterPro" id="IPR011009">
    <property type="entry name" value="Kinase-like_dom_sf"/>
</dbReference>
<evidence type="ECO:0000259" key="7">
    <source>
        <dbReference type="PROSITE" id="PS50011"/>
    </source>
</evidence>
<dbReference type="PANTHER" id="PTHR10891">
    <property type="entry name" value="EF-HAND CALCIUM-BINDING DOMAIN CONTAINING PROTEIN"/>
    <property type="match status" value="1"/>
</dbReference>
<comment type="similarity">
    <text evidence="4">Belongs to the protein kinase superfamily. Ser/Thr protein kinase family. CDPK subfamily.</text>
</comment>
<dbReference type="GeneID" id="14909718"/>
<dbReference type="EMBL" id="GL983427">
    <property type="protein sequence ID" value="EGR33535.1"/>
    <property type="molecule type" value="Genomic_DNA"/>
</dbReference>
<dbReference type="GO" id="GO:0004672">
    <property type="term" value="F:protein kinase activity"/>
    <property type="evidence" value="ECO:0007669"/>
    <property type="project" value="InterPro"/>
</dbReference>
<dbReference type="SUPFAM" id="SSF50978">
    <property type="entry name" value="WD40 repeat-like"/>
    <property type="match status" value="1"/>
</dbReference>
<organism evidence="9 10">
    <name type="scientific">Ichthyophthirius multifiliis</name>
    <name type="common">White spot disease agent</name>
    <name type="synonym">Ich</name>
    <dbReference type="NCBI Taxonomy" id="5932"/>
    <lineage>
        <taxon>Eukaryota</taxon>
        <taxon>Sar</taxon>
        <taxon>Alveolata</taxon>
        <taxon>Ciliophora</taxon>
        <taxon>Intramacronucleata</taxon>
        <taxon>Oligohymenophorea</taxon>
        <taxon>Hymenostomatida</taxon>
        <taxon>Ophryoglenina</taxon>
        <taxon>Ichthyophthirius</taxon>
    </lineage>
</organism>
<feature type="domain" description="EF-hand" evidence="8">
    <location>
        <begin position="1865"/>
        <end position="1900"/>
    </location>
</feature>
<dbReference type="RefSeq" id="XP_004037521.1">
    <property type="nucleotide sequence ID" value="XM_004037473.1"/>
</dbReference>
<feature type="domain" description="EF-hand" evidence="8">
    <location>
        <begin position="2038"/>
        <end position="2073"/>
    </location>
</feature>
<evidence type="ECO:0000256" key="2">
    <source>
        <dbReference type="ARBA" id="ARBA00022737"/>
    </source>
</evidence>
<feature type="domain" description="EF-hand" evidence="8">
    <location>
        <begin position="1706"/>
        <end position="1741"/>
    </location>
</feature>
<dbReference type="Gene3D" id="1.10.238.10">
    <property type="entry name" value="EF-hand"/>
    <property type="match status" value="5"/>
</dbReference>
<dbReference type="Gene3D" id="2.130.10.10">
    <property type="entry name" value="YVTN repeat-like/Quinoprotein amine dehydrogenase"/>
    <property type="match status" value="1"/>
</dbReference>
<dbReference type="InterPro" id="IPR036322">
    <property type="entry name" value="WD40_repeat_dom_sf"/>
</dbReference>
<evidence type="ECO:0000313" key="9">
    <source>
        <dbReference type="EMBL" id="EGR33535.1"/>
    </source>
</evidence>
<dbReference type="PROSITE" id="PS50222">
    <property type="entry name" value="EF_HAND_2"/>
    <property type="match status" value="7"/>
</dbReference>
<feature type="domain" description="EF-hand" evidence="8">
    <location>
        <begin position="298"/>
        <end position="333"/>
    </location>
</feature>
<dbReference type="CDD" id="cd00051">
    <property type="entry name" value="EFh"/>
    <property type="match status" value="1"/>
</dbReference>
<keyword evidence="1" id="KW-0479">Metal-binding</keyword>
<feature type="domain" description="Protein kinase" evidence="7">
    <location>
        <begin position="1978"/>
        <end position="2392"/>
    </location>
</feature>
<dbReference type="InterPro" id="IPR018247">
    <property type="entry name" value="EF_Hand_1_Ca_BS"/>
</dbReference>
<reference evidence="9 10" key="1">
    <citation type="submission" date="2011-07" db="EMBL/GenBank/DDBJ databases">
        <authorList>
            <person name="Coyne R."/>
            <person name="Brami D."/>
            <person name="Johnson J."/>
            <person name="Hostetler J."/>
            <person name="Hannick L."/>
            <person name="Clark T."/>
            <person name="Cassidy-Hanley D."/>
            <person name="Inman J."/>
        </authorList>
    </citation>
    <scope>NUCLEOTIDE SEQUENCE [LARGE SCALE GENOMIC DNA]</scope>
    <source>
        <strain evidence="9 10">G5</strain>
    </source>
</reference>
<dbReference type="InParanoid" id="G0QML6"/>
<protein>
    <submittedName>
        <fullName evidence="9">Uncharacterized protein</fullName>
    </submittedName>
</protein>
<dbReference type="InterPro" id="IPR001680">
    <property type="entry name" value="WD40_rpt"/>
</dbReference>
<feature type="coiled-coil region" evidence="6">
    <location>
        <begin position="293"/>
        <end position="320"/>
    </location>
</feature>
<feature type="repeat" description="WD" evidence="5">
    <location>
        <begin position="667"/>
        <end position="699"/>
    </location>
</feature>
<evidence type="ECO:0000313" key="10">
    <source>
        <dbReference type="Proteomes" id="UP000008983"/>
    </source>
</evidence>
<dbReference type="SMART" id="SM00220">
    <property type="entry name" value="S_TKc"/>
    <property type="match status" value="1"/>
</dbReference>
<dbReference type="OrthoDB" id="291557at2759"/>
<accession>G0QML6</accession>
<evidence type="ECO:0000256" key="6">
    <source>
        <dbReference type="SAM" id="Coils"/>
    </source>
</evidence>
<feature type="coiled-coil region" evidence="6">
    <location>
        <begin position="1205"/>
        <end position="1240"/>
    </location>
</feature>